<feature type="compositionally biased region" description="Basic and acidic residues" evidence="2">
    <location>
        <begin position="8"/>
        <end position="22"/>
    </location>
</feature>
<organism evidence="4 5">
    <name type="scientific">Nannocystis punicea</name>
    <dbReference type="NCBI Taxonomy" id="2995304"/>
    <lineage>
        <taxon>Bacteria</taxon>
        <taxon>Pseudomonadati</taxon>
        <taxon>Myxococcota</taxon>
        <taxon>Polyangia</taxon>
        <taxon>Nannocystales</taxon>
        <taxon>Nannocystaceae</taxon>
        <taxon>Nannocystis</taxon>
    </lineage>
</organism>
<evidence type="ECO:0000256" key="1">
    <source>
        <dbReference type="SAM" id="Coils"/>
    </source>
</evidence>
<reference evidence="4" key="1">
    <citation type="submission" date="2022-11" db="EMBL/GenBank/DDBJ databases">
        <title>Minimal conservation of predation-associated metabolite biosynthetic gene clusters underscores biosynthetic potential of Myxococcota including descriptions for ten novel species: Archangium lansinium sp. nov., Myxococcus landrumus sp. nov., Nannocystis bai.</title>
        <authorList>
            <person name="Ahearne A."/>
            <person name="Stevens C."/>
            <person name="Dowd S."/>
        </authorList>
    </citation>
    <scope>NUCLEOTIDE SEQUENCE</scope>
    <source>
        <strain evidence="4">Fl3</strain>
    </source>
</reference>
<dbReference type="Proteomes" id="UP001164459">
    <property type="component" value="Chromosome"/>
</dbReference>
<accession>A0ABY7H3H6</accession>
<dbReference type="RefSeq" id="WP_269035981.1">
    <property type="nucleotide sequence ID" value="NZ_CP114040.1"/>
</dbReference>
<feature type="domain" description="DUF5678" evidence="3">
    <location>
        <begin position="173"/>
        <end position="208"/>
    </location>
</feature>
<name>A0ABY7H3H6_9BACT</name>
<evidence type="ECO:0000256" key="2">
    <source>
        <dbReference type="SAM" id="MobiDB-lite"/>
    </source>
</evidence>
<evidence type="ECO:0000259" key="3">
    <source>
        <dbReference type="Pfam" id="PF18929"/>
    </source>
</evidence>
<evidence type="ECO:0000313" key="5">
    <source>
        <dbReference type="Proteomes" id="UP001164459"/>
    </source>
</evidence>
<dbReference type="InterPro" id="IPR043734">
    <property type="entry name" value="DUF5678"/>
</dbReference>
<gene>
    <name evidence="4" type="ORF">O0S08_46505</name>
</gene>
<proteinExistence type="predicted"/>
<feature type="region of interest" description="Disordered" evidence="2">
    <location>
        <begin position="1"/>
        <end position="64"/>
    </location>
</feature>
<keyword evidence="5" id="KW-1185">Reference proteome</keyword>
<dbReference type="Pfam" id="PF18929">
    <property type="entry name" value="DUF5678"/>
    <property type="match status" value="1"/>
</dbReference>
<protein>
    <submittedName>
        <fullName evidence="4">DUF5678 domain-containing protein</fullName>
    </submittedName>
</protein>
<keyword evidence="1" id="KW-0175">Coiled coil</keyword>
<evidence type="ECO:0000313" key="4">
    <source>
        <dbReference type="EMBL" id="WAS93640.1"/>
    </source>
</evidence>
<feature type="coiled-coil region" evidence="1">
    <location>
        <begin position="111"/>
        <end position="162"/>
    </location>
</feature>
<feature type="compositionally biased region" description="Basic residues" evidence="2">
    <location>
        <begin position="23"/>
        <end position="64"/>
    </location>
</feature>
<sequence length="223" mass="23981">MQPHPQHSLRDPDAWASADDKPKKRAKAKKKPAKKATAKKTTAKKTTAKKATAKKAKASTKKKPLKSAALSARVAELVARLEDKDIARQVIAELASDHRLSGGELAELPSIAALRRELADSQRKFAGLEQKLTELSNLVAGLSAAHAQIESSADELEEVEEDPYFRWLGDPSIEQYVGQHVALHATRGVVAHGDSVDDVIASVQAQGLSLDDVCLATVPAMPF</sequence>
<dbReference type="EMBL" id="CP114040">
    <property type="protein sequence ID" value="WAS93640.1"/>
    <property type="molecule type" value="Genomic_DNA"/>
</dbReference>